<dbReference type="SUPFAM" id="SSF56281">
    <property type="entry name" value="Metallo-hydrolase/oxidoreductase"/>
    <property type="match status" value="1"/>
</dbReference>
<evidence type="ECO:0000256" key="3">
    <source>
        <dbReference type="ARBA" id="ARBA00006759"/>
    </source>
</evidence>
<comment type="subcellular location">
    <subcellularLocation>
        <location evidence="2">Mitochondrion</location>
    </subcellularLocation>
</comment>
<evidence type="ECO:0000256" key="10">
    <source>
        <dbReference type="ARBA" id="ARBA00023128"/>
    </source>
</evidence>
<keyword evidence="5" id="KW-0809">Transit peptide</keyword>
<accession>R4WDW4</accession>
<evidence type="ECO:0000256" key="12">
    <source>
        <dbReference type="ARBA" id="ARBA00065219"/>
    </source>
</evidence>
<comment type="catalytic activity">
    <reaction evidence="11">
        <text>S-sulfanylglutathione + O2 + H2O = sulfite + glutathione + 2 H(+)</text>
        <dbReference type="Rhea" id="RHEA:12981"/>
        <dbReference type="ChEBI" id="CHEBI:15377"/>
        <dbReference type="ChEBI" id="CHEBI:15378"/>
        <dbReference type="ChEBI" id="CHEBI:15379"/>
        <dbReference type="ChEBI" id="CHEBI:17359"/>
        <dbReference type="ChEBI" id="CHEBI:57925"/>
        <dbReference type="ChEBI" id="CHEBI:58905"/>
        <dbReference type="EC" id="1.13.11.18"/>
    </reaction>
</comment>
<evidence type="ECO:0000256" key="6">
    <source>
        <dbReference type="ARBA" id="ARBA00022964"/>
    </source>
</evidence>
<dbReference type="GO" id="GO:0050313">
    <property type="term" value="F:sulfur dioxygenase activity"/>
    <property type="evidence" value="ECO:0007669"/>
    <property type="project" value="UniProtKB-EC"/>
</dbReference>
<feature type="domain" description="Metallo-beta-lactamase" evidence="16">
    <location>
        <begin position="49"/>
        <end position="210"/>
    </location>
</feature>
<protein>
    <recommendedName>
        <fullName evidence="14">Persulfide dioxygenase ETHE1, mitochondrial</fullName>
        <ecNumber evidence="13">1.13.11.18</ecNumber>
    </recommendedName>
    <alternativeName>
        <fullName evidence="15">Sulfur dioxygenase ETHE1</fullName>
    </alternativeName>
</protein>
<dbReference type="InterPro" id="IPR036866">
    <property type="entry name" value="RibonucZ/Hydroxyglut_hydro"/>
</dbReference>
<dbReference type="EC" id="1.13.11.18" evidence="13"/>
<dbReference type="GO" id="GO:0005739">
    <property type="term" value="C:mitochondrion"/>
    <property type="evidence" value="ECO:0007669"/>
    <property type="project" value="UniProtKB-SubCell"/>
</dbReference>
<evidence type="ECO:0000259" key="16">
    <source>
        <dbReference type="SMART" id="SM00849"/>
    </source>
</evidence>
<dbReference type="GO" id="GO:0006749">
    <property type="term" value="P:glutathione metabolic process"/>
    <property type="evidence" value="ECO:0007669"/>
    <property type="project" value="InterPro"/>
</dbReference>
<dbReference type="Gene3D" id="3.60.15.10">
    <property type="entry name" value="Ribonuclease Z/Hydroxyacylglutathione hydrolase-like"/>
    <property type="match status" value="1"/>
</dbReference>
<name>R4WDW4_RIPPE</name>
<keyword evidence="9" id="KW-0408">Iron</keyword>
<comment type="subunit">
    <text evidence="12">Homodimer. Monomer. Interacts with TST. May interact with RELA.</text>
</comment>
<dbReference type="GO" id="GO:0031123">
    <property type="term" value="P:RNA 3'-end processing"/>
    <property type="evidence" value="ECO:0007669"/>
    <property type="project" value="UniProtKB-ARBA"/>
</dbReference>
<dbReference type="FunFam" id="3.60.15.10:FF:000013">
    <property type="entry name" value="Persulfide dioxygenase ETHE1, mitochondrial"/>
    <property type="match status" value="1"/>
</dbReference>
<evidence type="ECO:0000256" key="14">
    <source>
        <dbReference type="ARBA" id="ARBA00067300"/>
    </source>
</evidence>
<evidence type="ECO:0000256" key="15">
    <source>
        <dbReference type="ARBA" id="ARBA00077964"/>
    </source>
</evidence>
<evidence type="ECO:0000256" key="1">
    <source>
        <dbReference type="ARBA" id="ARBA00001954"/>
    </source>
</evidence>
<dbReference type="InterPro" id="IPR001279">
    <property type="entry name" value="Metallo-B-lactamas"/>
</dbReference>
<dbReference type="CDD" id="cd07724">
    <property type="entry name" value="POD-like_MBL-fold"/>
    <property type="match status" value="1"/>
</dbReference>
<dbReference type="AlphaFoldDB" id="R4WDW4"/>
<evidence type="ECO:0000313" key="17">
    <source>
        <dbReference type="EMBL" id="BAN21129.1"/>
    </source>
</evidence>
<organism evidence="17">
    <name type="scientific">Riptortus pedestris</name>
    <name type="common">Bean bug</name>
    <dbReference type="NCBI Taxonomy" id="329032"/>
    <lineage>
        <taxon>Eukaryota</taxon>
        <taxon>Metazoa</taxon>
        <taxon>Ecdysozoa</taxon>
        <taxon>Arthropoda</taxon>
        <taxon>Hexapoda</taxon>
        <taxon>Insecta</taxon>
        <taxon>Pterygota</taxon>
        <taxon>Neoptera</taxon>
        <taxon>Paraneoptera</taxon>
        <taxon>Hemiptera</taxon>
        <taxon>Heteroptera</taxon>
        <taxon>Panheteroptera</taxon>
        <taxon>Pentatomomorpha</taxon>
        <taxon>Coreoidea</taxon>
        <taxon>Alydidae</taxon>
        <taxon>Riptortus</taxon>
    </lineage>
</organism>
<keyword evidence="10" id="KW-0496">Mitochondrion</keyword>
<evidence type="ECO:0000256" key="8">
    <source>
        <dbReference type="ARBA" id="ARBA00023002"/>
    </source>
</evidence>
<dbReference type="PANTHER" id="PTHR43084:SF1">
    <property type="entry name" value="PERSULFIDE DIOXYGENASE ETHE1, MITOCHONDRIAL"/>
    <property type="match status" value="1"/>
</dbReference>
<evidence type="ECO:0000256" key="9">
    <source>
        <dbReference type="ARBA" id="ARBA00023004"/>
    </source>
</evidence>
<keyword evidence="8" id="KW-0560">Oxidoreductase</keyword>
<evidence type="ECO:0000256" key="2">
    <source>
        <dbReference type="ARBA" id="ARBA00004173"/>
    </source>
</evidence>
<evidence type="ECO:0000256" key="13">
    <source>
        <dbReference type="ARBA" id="ARBA00066686"/>
    </source>
</evidence>
<dbReference type="PANTHER" id="PTHR43084">
    <property type="entry name" value="PERSULFIDE DIOXYGENASE ETHE1"/>
    <property type="match status" value="1"/>
</dbReference>
<evidence type="ECO:0000256" key="4">
    <source>
        <dbReference type="ARBA" id="ARBA00022723"/>
    </source>
</evidence>
<keyword evidence="4" id="KW-0479">Metal-binding</keyword>
<comment type="cofactor">
    <cofactor evidence="1">
        <name>Fe(2+)</name>
        <dbReference type="ChEBI" id="CHEBI:29033"/>
    </cofactor>
</comment>
<keyword evidence="7" id="KW-0007">Acetylation</keyword>
<dbReference type="EMBL" id="AK417914">
    <property type="protein sequence ID" value="BAN21129.1"/>
    <property type="molecule type" value="mRNA"/>
</dbReference>
<dbReference type="Pfam" id="PF00753">
    <property type="entry name" value="Lactamase_B"/>
    <property type="match status" value="1"/>
</dbReference>
<evidence type="ECO:0000256" key="7">
    <source>
        <dbReference type="ARBA" id="ARBA00022990"/>
    </source>
</evidence>
<keyword evidence="6" id="KW-0223">Dioxygenase</keyword>
<dbReference type="GO" id="GO:0046872">
    <property type="term" value="F:metal ion binding"/>
    <property type="evidence" value="ECO:0007669"/>
    <property type="project" value="UniProtKB-KW"/>
</dbReference>
<dbReference type="SMART" id="SM00849">
    <property type="entry name" value="Lactamase_B"/>
    <property type="match status" value="1"/>
</dbReference>
<evidence type="ECO:0000256" key="11">
    <source>
        <dbReference type="ARBA" id="ARBA00050990"/>
    </source>
</evidence>
<dbReference type="GO" id="GO:0070813">
    <property type="term" value="P:hydrogen sulfide metabolic process"/>
    <property type="evidence" value="ECO:0007669"/>
    <property type="project" value="TreeGrafter"/>
</dbReference>
<evidence type="ECO:0000256" key="5">
    <source>
        <dbReference type="ARBA" id="ARBA00022946"/>
    </source>
</evidence>
<reference evidence="17" key="1">
    <citation type="journal article" date="2013" name="PLoS ONE">
        <title>Gene expression in gut symbiotic organ of stinkbug affected by extracellular bacterial symbiont.</title>
        <authorList>
            <person name="Futahashi R."/>
            <person name="Tanaka K."/>
            <person name="Tanahashi M."/>
            <person name="Nikoh N."/>
            <person name="Kikuchi Y."/>
            <person name="Lee B.L."/>
            <person name="Fukatsu T."/>
        </authorList>
    </citation>
    <scope>NUCLEOTIDE SEQUENCE</scope>
    <source>
        <tissue evidence="17">Midgut</tissue>
    </source>
</reference>
<proteinExistence type="evidence at transcript level"/>
<dbReference type="InterPro" id="IPR051682">
    <property type="entry name" value="Mito_Persulfide_Diox"/>
</dbReference>
<dbReference type="InterPro" id="IPR044528">
    <property type="entry name" value="POD-like_MBL-fold"/>
</dbReference>
<comment type="similarity">
    <text evidence="3">Belongs to the metallo-beta-lactamase superfamily. Glyoxalase II family.</text>
</comment>
<sequence length="266" mass="29738">MSLFLKSKSVLLNHNYFQNVKTLRKIVSLPQVCLSNDFFFRQLFDSESCTYTYLLADIKSKECVIIDPVLEKADRDALLIRELGFNLKYAMNTHMHADHITGSGLLKKLLPGCKSLISKASGAKADVFVNPSDTVVFGNHSLSVLPTPGHTNGCVTYLCEKQGIAFTGDTLLIRGCGRTDFQEGDPGTLYESVYKYIFSLPGNFKLYPAHDYKGFTYTTVGEEKELNPRLTKSKEEFINIMNNLNLPYPKKIDVAVPANKVCGLQE</sequence>